<keyword evidence="10 17" id="KW-0067">ATP-binding</keyword>
<evidence type="ECO:0000256" key="4">
    <source>
        <dbReference type="ARBA" id="ARBA00022475"/>
    </source>
</evidence>
<keyword evidence="11 14" id="KW-1133">Transmembrane helix</keyword>
<dbReference type="InterPro" id="IPR003660">
    <property type="entry name" value="HAMP_dom"/>
</dbReference>
<dbReference type="CDD" id="cd06225">
    <property type="entry name" value="HAMP"/>
    <property type="match status" value="1"/>
</dbReference>
<comment type="catalytic activity">
    <reaction evidence="1">
        <text>ATP + protein L-histidine = ADP + protein N-phospho-L-histidine.</text>
        <dbReference type="EC" id="2.7.13.3"/>
    </reaction>
</comment>
<keyword evidence="18" id="KW-1185">Reference proteome</keyword>
<dbReference type="RefSeq" id="WP_378931711.1">
    <property type="nucleotide sequence ID" value="NZ_JBHLVO010000003.1"/>
</dbReference>
<dbReference type="PROSITE" id="PS50109">
    <property type="entry name" value="HIS_KIN"/>
    <property type="match status" value="1"/>
</dbReference>
<dbReference type="InterPro" id="IPR050398">
    <property type="entry name" value="HssS/ArlS-like"/>
</dbReference>
<feature type="transmembrane region" description="Helical" evidence="14">
    <location>
        <begin position="33"/>
        <end position="52"/>
    </location>
</feature>
<keyword evidence="8" id="KW-0547">Nucleotide-binding</keyword>
<evidence type="ECO:0000256" key="14">
    <source>
        <dbReference type="SAM" id="Phobius"/>
    </source>
</evidence>
<keyword evidence="6" id="KW-0808">Transferase</keyword>
<dbReference type="Gene3D" id="1.10.287.130">
    <property type="match status" value="1"/>
</dbReference>
<protein>
    <recommendedName>
        <fullName evidence="3">histidine kinase</fullName>
        <ecNumber evidence="3">2.7.13.3</ecNumber>
    </recommendedName>
</protein>
<dbReference type="Gene3D" id="3.30.565.10">
    <property type="entry name" value="Histidine kinase-like ATPase, C-terminal domain"/>
    <property type="match status" value="1"/>
</dbReference>
<evidence type="ECO:0000256" key="2">
    <source>
        <dbReference type="ARBA" id="ARBA00004651"/>
    </source>
</evidence>
<dbReference type="Gene3D" id="6.10.340.10">
    <property type="match status" value="1"/>
</dbReference>
<evidence type="ECO:0000256" key="11">
    <source>
        <dbReference type="ARBA" id="ARBA00022989"/>
    </source>
</evidence>
<dbReference type="CDD" id="cd00082">
    <property type="entry name" value="HisKA"/>
    <property type="match status" value="1"/>
</dbReference>
<dbReference type="InterPro" id="IPR004358">
    <property type="entry name" value="Sig_transdc_His_kin-like_C"/>
</dbReference>
<evidence type="ECO:0000256" key="6">
    <source>
        <dbReference type="ARBA" id="ARBA00022679"/>
    </source>
</evidence>
<keyword evidence="9" id="KW-0418">Kinase</keyword>
<evidence type="ECO:0000256" key="9">
    <source>
        <dbReference type="ARBA" id="ARBA00022777"/>
    </source>
</evidence>
<dbReference type="SUPFAM" id="SSF158472">
    <property type="entry name" value="HAMP domain-like"/>
    <property type="match status" value="1"/>
</dbReference>
<keyword evidence="5" id="KW-0597">Phosphoprotein</keyword>
<keyword evidence="13 14" id="KW-0472">Membrane</keyword>
<dbReference type="EMBL" id="JBHLVO010000003">
    <property type="protein sequence ID" value="MFC0271068.1"/>
    <property type="molecule type" value="Genomic_DNA"/>
</dbReference>
<dbReference type="GO" id="GO:0005524">
    <property type="term" value="F:ATP binding"/>
    <property type="evidence" value="ECO:0007669"/>
    <property type="project" value="UniProtKB-KW"/>
</dbReference>
<comment type="subcellular location">
    <subcellularLocation>
        <location evidence="2">Cell membrane</location>
        <topology evidence="2">Multi-pass membrane protein</topology>
    </subcellularLocation>
</comment>
<evidence type="ECO:0000256" key="12">
    <source>
        <dbReference type="ARBA" id="ARBA00023012"/>
    </source>
</evidence>
<dbReference type="InterPro" id="IPR005467">
    <property type="entry name" value="His_kinase_dom"/>
</dbReference>
<evidence type="ECO:0000256" key="10">
    <source>
        <dbReference type="ARBA" id="ARBA00022840"/>
    </source>
</evidence>
<evidence type="ECO:0000256" key="5">
    <source>
        <dbReference type="ARBA" id="ARBA00022553"/>
    </source>
</evidence>
<dbReference type="PROSITE" id="PS50885">
    <property type="entry name" value="HAMP"/>
    <property type="match status" value="1"/>
</dbReference>
<name>A0ABV6GBM4_9BACI</name>
<evidence type="ECO:0000256" key="3">
    <source>
        <dbReference type="ARBA" id="ARBA00012438"/>
    </source>
</evidence>
<dbReference type="CDD" id="cd00075">
    <property type="entry name" value="HATPase"/>
    <property type="match status" value="1"/>
</dbReference>
<dbReference type="SMART" id="SM00304">
    <property type="entry name" value="HAMP"/>
    <property type="match status" value="1"/>
</dbReference>
<evidence type="ECO:0000313" key="17">
    <source>
        <dbReference type="EMBL" id="MFC0271068.1"/>
    </source>
</evidence>
<feature type="domain" description="HAMP" evidence="16">
    <location>
        <begin position="215"/>
        <end position="268"/>
    </location>
</feature>
<organism evidence="17 18">
    <name type="scientific">Metabacillus herbersteinensis</name>
    <dbReference type="NCBI Taxonomy" id="283816"/>
    <lineage>
        <taxon>Bacteria</taxon>
        <taxon>Bacillati</taxon>
        <taxon>Bacillota</taxon>
        <taxon>Bacilli</taxon>
        <taxon>Bacillales</taxon>
        <taxon>Bacillaceae</taxon>
        <taxon>Metabacillus</taxon>
    </lineage>
</organism>
<gene>
    <name evidence="17" type="ORF">ACFFIX_06340</name>
</gene>
<evidence type="ECO:0000256" key="8">
    <source>
        <dbReference type="ARBA" id="ARBA00022741"/>
    </source>
</evidence>
<feature type="domain" description="Histidine kinase" evidence="15">
    <location>
        <begin position="276"/>
        <end position="495"/>
    </location>
</feature>
<dbReference type="Proteomes" id="UP001589854">
    <property type="component" value="Unassembled WGS sequence"/>
</dbReference>
<evidence type="ECO:0000259" key="16">
    <source>
        <dbReference type="PROSITE" id="PS50885"/>
    </source>
</evidence>
<evidence type="ECO:0000313" key="18">
    <source>
        <dbReference type="Proteomes" id="UP001589854"/>
    </source>
</evidence>
<dbReference type="PANTHER" id="PTHR45528:SF1">
    <property type="entry name" value="SENSOR HISTIDINE KINASE CPXA"/>
    <property type="match status" value="1"/>
</dbReference>
<dbReference type="SMART" id="SM00388">
    <property type="entry name" value="HisKA"/>
    <property type="match status" value="1"/>
</dbReference>
<evidence type="ECO:0000256" key="13">
    <source>
        <dbReference type="ARBA" id="ARBA00023136"/>
    </source>
</evidence>
<dbReference type="Pfam" id="PF00512">
    <property type="entry name" value="HisKA"/>
    <property type="match status" value="1"/>
</dbReference>
<evidence type="ECO:0000256" key="1">
    <source>
        <dbReference type="ARBA" id="ARBA00000085"/>
    </source>
</evidence>
<dbReference type="PANTHER" id="PTHR45528">
    <property type="entry name" value="SENSOR HISTIDINE KINASE CPXA"/>
    <property type="match status" value="1"/>
</dbReference>
<dbReference type="Pfam" id="PF02518">
    <property type="entry name" value="HATPase_c"/>
    <property type="match status" value="1"/>
</dbReference>
<dbReference type="SUPFAM" id="SSF47384">
    <property type="entry name" value="Homodimeric domain of signal transducing histidine kinase"/>
    <property type="match status" value="1"/>
</dbReference>
<dbReference type="InterPro" id="IPR036097">
    <property type="entry name" value="HisK_dim/P_sf"/>
</dbReference>
<dbReference type="EC" id="2.7.13.3" evidence="3"/>
<dbReference type="InterPro" id="IPR003661">
    <property type="entry name" value="HisK_dim/P_dom"/>
</dbReference>
<keyword evidence="7 14" id="KW-0812">Transmembrane</keyword>
<comment type="caution">
    <text evidence="17">The sequence shown here is derived from an EMBL/GenBank/DDBJ whole genome shotgun (WGS) entry which is preliminary data.</text>
</comment>
<reference evidence="17 18" key="1">
    <citation type="submission" date="2024-09" db="EMBL/GenBank/DDBJ databases">
        <authorList>
            <person name="Sun Q."/>
            <person name="Mori K."/>
        </authorList>
    </citation>
    <scope>NUCLEOTIDE SEQUENCE [LARGE SCALE GENOMIC DNA]</scope>
    <source>
        <strain evidence="17 18">CCM 7228</strain>
    </source>
</reference>
<proteinExistence type="predicted"/>
<dbReference type="Pfam" id="PF00672">
    <property type="entry name" value="HAMP"/>
    <property type="match status" value="1"/>
</dbReference>
<evidence type="ECO:0000259" key="15">
    <source>
        <dbReference type="PROSITE" id="PS50109"/>
    </source>
</evidence>
<keyword evidence="12" id="KW-0902">Two-component regulatory system</keyword>
<accession>A0ABV6GBM4</accession>
<feature type="transmembrane region" description="Helical" evidence="14">
    <location>
        <begin position="194"/>
        <end position="213"/>
    </location>
</feature>
<dbReference type="InterPro" id="IPR036890">
    <property type="entry name" value="HATPase_C_sf"/>
</dbReference>
<keyword evidence="4" id="KW-1003">Cell membrane</keyword>
<dbReference type="SMART" id="SM00387">
    <property type="entry name" value="HATPase_c"/>
    <property type="match status" value="1"/>
</dbReference>
<dbReference type="PRINTS" id="PR00344">
    <property type="entry name" value="BCTRLSENSOR"/>
</dbReference>
<sequence length="495" mass="56560">MARLKRFWAWVTSFSFTRKHVKTPLLYHWTKRYLITLVIGLIIIGVASFLWIRHSTIETKLDLTKLLAQELSDRAVGETGQIMMGPRLPFILEEREKFLNIREPLHIYIKNSNGDILTPHPRRPGPNIEDDEVQLLKSLDLTEQLTVKKVELTNSRTAYAVMSPIKFEKDVIGAVVIFQPINELTNINQEEYQLLALLLISLAILGWLVIYSLSKELAKPIEQVASAAQELMKGNYDVELNDNVQEKELHQLIVSFKEMTQRLKKLETLRTQLLAGVTHELKTPITSVSALIQAVKDDVVSEERKKEFLLMSLKESKRLQSMVEDLLDFNSFSAGSIKVNNEQINVARMLKEIVYQWEIVHLSQLSNINLQVSTMANDLFAVGDAVRIQQIIINLLNNSLHAVKEKEKGEITIELSQETRFVTIEVKDNGYGIAVEEQTFIFERFYRGDNKKHVERGLGLGLPYSLLLAKAQHGNLFLKQSSNGKTVFTFILPIE</sequence>
<evidence type="ECO:0000256" key="7">
    <source>
        <dbReference type="ARBA" id="ARBA00022692"/>
    </source>
</evidence>
<dbReference type="SUPFAM" id="SSF55874">
    <property type="entry name" value="ATPase domain of HSP90 chaperone/DNA topoisomerase II/histidine kinase"/>
    <property type="match status" value="1"/>
</dbReference>
<dbReference type="InterPro" id="IPR003594">
    <property type="entry name" value="HATPase_dom"/>
</dbReference>